<comment type="caution">
    <text evidence="3">The sequence shown here is derived from an EMBL/GenBank/DDBJ whole genome shotgun (WGS) entry which is preliminary data.</text>
</comment>
<keyword evidence="4" id="KW-1185">Reference proteome</keyword>
<dbReference type="EMBL" id="JAAWVQ010010472">
    <property type="protein sequence ID" value="MBN3271406.1"/>
    <property type="molecule type" value="Genomic_DNA"/>
</dbReference>
<dbReference type="PANTHER" id="PTHR13287:SF2">
    <property type="entry name" value="ADIPOSE-SECRETED SIGNALING PROTEIN"/>
    <property type="match status" value="1"/>
</dbReference>
<evidence type="ECO:0000256" key="2">
    <source>
        <dbReference type="ARBA" id="ARBA00035300"/>
    </source>
</evidence>
<dbReference type="Proteomes" id="UP001166093">
    <property type="component" value="Unassembled WGS sequence"/>
</dbReference>
<comment type="similarity">
    <text evidence="1">Belongs to the ADISSP family.</text>
</comment>
<dbReference type="Pfam" id="PF15006">
    <property type="entry name" value="DUF4517"/>
    <property type="match status" value="1"/>
</dbReference>
<sequence length="231" mass="25403">MAGRGVCFVWGALGPRGLQHSVLSQGLLECVGDSCATYLRSALSPPKAKSSEVRFSEAATSSCRVHFEDKLNDSLVMVTPMPDRSFLVKVGSGGAGQQCIEVEQAHKEKDVGFLKIQHKYEIMFTLPETPSLGREVCTTPLPNLHLRVTDITTLSQGGYRITCEYIAHQEGVLKEEVSLISETSENACVKVIVQARVLDWRHGTPMLLEGVRCIGAELEYDSEQSDWQGFD</sequence>
<dbReference type="InterPro" id="IPR026794">
    <property type="entry name" value="ADISSP"/>
</dbReference>
<feature type="non-terminal residue" evidence="3">
    <location>
        <position position="231"/>
    </location>
</feature>
<feature type="non-terminal residue" evidence="3">
    <location>
        <position position="1"/>
    </location>
</feature>
<evidence type="ECO:0000313" key="4">
    <source>
        <dbReference type="Proteomes" id="UP001166093"/>
    </source>
</evidence>
<reference evidence="3" key="1">
    <citation type="journal article" date="2021" name="Cell">
        <title>Tracing the genetic footprints of vertebrate landing in non-teleost ray-finned fishes.</title>
        <authorList>
            <person name="Bi X."/>
            <person name="Wang K."/>
            <person name="Yang L."/>
            <person name="Pan H."/>
            <person name="Jiang H."/>
            <person name="Wei Q."/>
            <person name="Fang M."/>
            <person name="Yu H."/>
            <person name="Zhu C."/>
            <person name="Cai Y."/>
            <person name="He Y."/>
            <person name="Gan X."/>
            <person name="Zeng H."/>
            <person name="Yu D."/>
            <person name="Zhu Y."/>
            <person name="Jiang H."/>
            <person name="Qiu Q."/>
            <person name="Yang H."/>
            <person name="Zhang Y.E."/>
            <person name="Wang W."/>
            <person name="Zhu M."/>
            <person name="He S."/>
            <person name="Zhang G."/>
        </authorList>
    </citation>
    <scope>NUCLEOTIDE SEQUENCE</scope>
    <source>
        <strain evidence="3">Pddl_001</strain>
    </source>
</reference>
<protein>
    <recommendedName>
        <fullName evidence="2">Adipose-secreted signaling protein</fullName>
    </recommendedName>
</protein>
<name>A0ABS2XB71_POLSP</name>
<proteinExistence type="inferred from homology"/>
<dbReference type="PANTHER" id="PTHR13287">
    <property type="entry name" value="ADIPOSE-SECRETED SIGNALING PROTEIN"/>
    <property type="match status" value="1"/>
</dbReference>
<gene>
    <name evidence="3" type="primary">Ct027_1</name>
    <name evidence="3" type="ORF">GTO93_0004809</name>
</gene>
<accession>A0ABS2XB71</accession>
<evidence type="ECO:0000256" key="1">
    <source>
        <dbReference type="ARBA" id="ARBA00035018"/>
    </source>
</evidence>
<evidence type="ECO:0000313" key="3">
    <source>
        <dbReference type="EMBL" id="MBN3271406.1"/>
    </source>
</evidence>
<organism evidence="3 4">
    <name type="scientific">Polyodon spathula</name>
    <name type="common">North American paddlefish</name>
    <name type="synonym">Squalus spathula</name>
    <dbReference type="NCBI Taxonomy" id="7913"/>
    <lineage>
        <taxon>Eukaryota</taxon>
        <taxon>Metazoa</taxon>
        <taxon>Chordata</taxon>
        <taxon>Craniata</taxon>
        <taxon>Vertebrata</taxon>
        <taxon>Euteleostomi</taxon>
        <taxon>Actinopterygii</taxon>
        <taxon>Chondrostei</taxon>
        <taxon>Acipenseriformes</taxon>
        <taxon>Polyodontidae</taxon>
        <taxon>Polyodon</taxon>
    </lineage>
</organism>